<reference evidence="2 3" key="1">
    <citation type="submission" date="2021-05" db="EMBL/GenBank/DDBJ databases">
        <authorList>
            <person name="Zahm M."/>
            <person name="Klopp C."/>
            <person name="Cabau C."/>
            <person name="Kuhl H."/>
            <person name="Suciu R."/>
            <person name="Ciorpac M."/>
            <person name="Holostenco D."/>
            <person name="Gessner J."/>
            <person name="Wuertz S."/>
            <person name="Hohne C."/>
            <person name="Stock M."/>
            <person name="Gislard M."/>
            <person name="Lluch J."/>
            <person name="Milhes M."/>
            <person name="Lampietro C."/>
            <person name="Lopez Roques C."/>
            <person name="Donnadieu C."/>
            <person name="Du K."/>
            <person name="Schartl M."/>
            <person name="Guiguen Y."/>
        </authorList>
    </citation>
    <scope>NUCLEOTIDE SEQUENCE [LARGE SCALE GENOMIC DNA]</scope>
    <source>
        <strain evidence="2">Hh-F2</strain>
        <tissue evidence="2">Blood</tissue>
    </source>
</reference>
<feature type="transmembrane region" description="Helical" evidence="1">
    <location>
        <begin position="26"/>
        <end position="47"/>
    </location>
</feature>
<keyword evidence="1" id="KW-0812">Transmembrane</keyword>
<name>A0ABR0ZUC0_HUSHU</name>
<evidence type="ECO:0000256" key="1">
    <source>
        <dbReference type="SAM" id="Phobius"/>
    </source>
</evidence>
<keyword evidence="1" id="KW-1133">Transmembrane helix</keyword>
<gene>
    <name evidence="2" type="ORF">HHUSO_G7243</name>
</gene>
<sequence>MLCFRENWKTCNRLKVDLFRENVRQYPVFCFIVLFLLLSTVLLNRYLHILMIVWSFLAGVDTFYCSLGPESLLPNILFTIKPKPKNLELQELFPLGHSCAVYGKIKCKHHRYVGFDLTVLYC</sequence>
<accession>A0ABR0ZUC0</accession>
<dbReference type="Proteomes" id="UP001369086">
    <property type="component" value="Unassembled WGS sequence"/>
</dbReference>
<organism evidence="2 3">
    <name type="scientific">Huso huso</name>
    <name type="common">Beluga</name>
    <name type="synonym">Acipenser huso</name>
    <dbReference type="NCBI Taxonomy" id="61971"/>
    <lineage>
        <taxon>Eukaryota</taxon>
        <taxon>Metazoa</taxon>
        <taxon>Chordata</taxon>
        <taxon>Craniata</taxon>
        <taxon>Vertebrata</taxon>
        <taxon>Euteleostomi</taxon>
        <taxon>Actinopterygii</taxon>
        <taxon>Chondrostei</taxon>
        <taxon>Acipenseriformes</taxon>
        <taxon>Acipenseridae</taxon>
        <taxon>Huso</taxon>
    </lineage>
</organism>
<evidence type="ECO:0000313" key="3">
    <source>
        <dbReference type="Proteomes" id="UP001369086"/>
    </source>
</evidence>
<comment type="caution">
    <text evidence="2">The sequence shown here is derived from an EMBL/GenBank/DDBJ whole genome shotgun (WGS) entry which is preliminary data.</text>
</comment>
<dbReference type="EMBL" id="JAHFZB010000006">
    <property type="protein sequence ID" value="KAK6488412.1"/>
    <property type="molecule type" value="Genomic_DNA"/>
</dbReference>
<keyword evidence="1" id="KW-0472">Membrane</keyword>
<keyword evidence="3" id="KW-1185">Reference proteome</keyword>
<proteinExistence type="predicted"/>
<protein>
    <submittedName>
        <fullName evidence="2">Sorting nexin-14-like</fullName>
    </submittedName>
</protein>
<evidence type="ECO:0000313" key="2">
    <source>
        <dbReference type="EMBL" id="KAK6488412.1"/>
    </source>
</evidence>